<dbReference type="Proteomes" id="UP000325182">
    <property type="component" value="Unassembled WGS sequence"/>
</dbReference>
<reference evidence="6 7" key="1">
    <citation type="submission" date="2019-08" db="EMBL/GenBank/DDBJ databases">
        <title>Bacillus genomes from the desert of Cuatro Cienegas, Coahuila.</title>
        <authorList>
            <person name="Olmedo-Alvarez G."/>
        </authorList>
    </citation>
    <scope>NUCLEOTIDE SEQUENCE [LARGE SCALE GENOMIC DNA]</scope>
    <source>
        <strain evidence="6 7">CH128b_4D</strain>
    </source>
</reference>
<dbReference type="InterPro" id="IPR005105">
    <property type="entry name" value="GlnD_Uridyltrans_N"/>
</dbReference>
<organism evidence="6 7">
    <name type="scientific">Rossellomorea vietnamensis</name>
    <dbReference type="NCBI Taxonomy" id="218284"/>
    <lineage>
        <taxon>Bacteria</taxon>
        <taxon>Bacillati</taxon>
        <taxon>Bacillota</taxon>
        <taxon>Bacilli</taxon>
        <taxon>Bacillales</taxon>
        <taxon>Bacillaceae</taxon>
        <taxon>Rossellomorea</taxon>
    </lineage>
</organism>
<evidence type="ECO:0000313" key="6">
    <source>
        <dbReference type="EMBL" id="TYR97713.1"/>
    </source>
</evidence>
<dbReference type="InterPro" id="IPR018821">
    <property type="entry name" value="DUF294_put_nucleoTrafse_sb-bd"/>
</dbReference>
<evidence type="ECO:0000256" key="3">
    <source>
        <dbReference type="PROSITE-ProRule" id="PRU00703"/>
    </source>
</evidence>
<feature type="domain" description="CBS" evidence="5">
    <location>
        <begin position="175"/>
        <end position="233"/>
    </location>
</feature>
<dbReference type="Pfam" id="PF00571">
    <property type="entry name" value="CBS"/>
    <property type="match status" value="1"/>
</dbReference>
<dbReference type="InterPro" id="IPR051462">
    <property type="entry name" value="CBS_domain-containing"/>
</dbReference>
<gene>
    <name evidence="6" type="ORF">FZC84_17855</name>
</gene>
<dbReference type="PANTHER" id="PTHR48108:SF31">
    <property type="entry name" value="CBS DOMAIN AND CYCLIC NUCLEOTIDE-REGULATED NUCLEOTIDYLTRANSFERASE"/>
    <property type="match status" value="1"/>
</dbReference>
<sequence>MTMQPSINNEKRKQAVLLHPLIAGMERGAALSLIEEGNLTEALKGETFLRSGEKRTGIYLVIEGKAEVYVERESGRQEVLELIDTGEVVGLSSIHQLLSEREELSTVDVKAAETSQLFFIEFKELKPYLSQLTDYLLKITARRLRDVYHSLSHQLKIGERFPSTIIVFERVGDLIQRPAVTISADKCVSEAAKRMNEERVGALVVVDGEKLAGLITERDMVWRVLAETAGVDTKVSSVMNPLPLAINSEEYYYEGLAKLLSGNSKYMAVLDHGKAAGVITLQDFMRRSNEGALLSFSEVDDPSYPLENSSELSKRLSTFLWRSGTPVAHSLELMTSLHDRIYKRVLKQVETEMNDEPAGGYCFYLMGSAGRREQYFLSDQDHFLLYEKREDRDYYSVFAQRIADLLEKAGFKKCDGNMMASDSQWGGDLGQWEERLRNWAVHANEDTLLKAHNFFSYRLLKGDPALHNSFERMIEGQIQKGRIFLYRLSQSISQVPDLQSSIRSFLGMSRKTICLKKEVLFPFHHSLQVLYLIHGGRSGTVSAKLDFLKERQAISEDFHEELLQAAEYVFKLKIDYRLTHPDDQGDMSLHALSTIQKEKLYYGVKKIKEFQKMMQSYFSV</sequence>
<protein>
    <submittedName>
        <fullName evidence="6">CBS domain-containing protein</fullName>
    </submittedName>
</protein>
<dbReference type="SMART" id="SM00100">
    <property type="entry name" value="cNMP"/>
    <property type="match status" value="1"/>
</dbReference>
<dbReference type="SUPFAM" id="SSF54631">
    <property type="entry name" value="CBS-domain pair"/>
    <property type="match status" value="1"/>
</dbReference>
<proteinExistence type="predicted"/>
<dbReference type="Gene3D" id="3.10.580.10">
    <property type="entry name" value="CBS-domain"/>
    <property type="match status" value="1"/>
</dbReference>
<evidence type="ECO:0000256" key="1">
    <source>
        <dbReference type="ARBA" id="ARBA00022737"/>
    </source>
</evidence>
<evidence type="ECO:0000256" key="2">
    <source>
        <dbReference type="ARBA" id="ARBA00023159"/>
    </source>
</evidence>
<dbReference type="InterPro" id="IPR000644">
    <property type="entry name" value="CBS_dom"/>
</dbReference>
<dbReference type="AlphaFoldDB" id="A0A5D4M8N5"/>
<dbReference type="CDD" id="cd05401">
    <property type="entry name" value="NT_GlnE_GlnD_like"/>
    <property type="match status" value="1"/>
</dbReference>
<keyword evidence="3" id="KW-0129">CBS domain</keyword>
<dbReference type="Pfam" id="PF00027">
    <property type="entry name" value="cNMP_binding"/>
    <property type="match status" value="1"/>
</dbReference>
<dbReference type="GO" id="GO:0008773">
    <property type="term" value="F:[protein-PII] uridylyltransferase activity"/>
    <property type="evidence" value="ECO:0007669"/>
    <property type="project" value="InterPro"/>
</dbReference>
<dbReference type="InterPro" id="IPR046342">
    <property type="entry name" value="CBS_dom_sf"/>
</dbReference>
<dbReference type="CDD" id="cd00038">
    <property type="entry name" value="CAP_ED"/>
    <property type="match status" value="1"/>
</dbReference>
<keyword evidence="2" id="KW-0010">Activator</keyword>
<dbReference type="Pfam" id="PF10335">
    <property type="entry name" value="DUF294_C"/>
    <property type="match status" value="1"/>
</dbReference>
<accession>A0A5D4M8N5</accession>
<comment type="caution">
    <text evidence="6">The sequence shown here is derived from an EMBL/GenBank/DDBJ whole genome shotgun (WGS) entry which is preliminary data.</text>
</comment>
<dbReference type="InterPro" id="IPR000595">
    <property type="entry name" value="cNMP-bd_dom"/>
</dbReference>
<dbReference type="InterPro" id="IPR014710">
    <property type="entry name" value="RmlC-like_jellyroll"/>
</dbReference>
<evidence type="ECO:0000259" key="5">
    <source>
        <dbReference type="PROSITE" id="PS51371"/>
    </source>
</evidence>
<dbReference type="PROSITE" id="PS51371">
    <property type="entry name" value="CBS"/>
    <property type="match status" value="1"/>
</dbReference>
<dbReference type="PROSITE" id="PS50042">
    <property type="entry name" value="CNMP_BINDING_3"/>
    <property type="match status" value="1"/>
</dbReference>
<dbReference type="Gene3D" id="2.60.120.10">
    <property type="entry name" value="Jelly Rolls"/>
    <property type="match status" value="1"/>
</dbReference>
<dbReference type="SMART" id="SM00116">
    <property type="entry name" value="CBS"/>
    <property type="match status" value="1"/>
</dbReference>
<dbReference type="InterPro" id="IPR018490">
    <property type="entry name" value="cNMP-bd_dom_sf"/>
</dbReference>
<dbReference type="EMBL" id="VTEG01000017">
    <property type="protein sequence ID" value="TYR97713.1"/>
    <property type="molecule type" value="Genomic_DNA"/>
</dbReference>
<dbReference type="PANTHER" id="PTHR48108">
    <property type="entry name" value="CBS DOMAIN-CONTAINING PROTEIN CBSX2, CHLOROPLASTIC"/>
    <property type="match status" value="1"/>
</dbReference>
<dbReference type="Pfam" id="PF03445">
    <property type="entry name" value="DUF294"/>
    <property type="match status" value="1"/>
</dbReference>
<keyword evidence="1" id="KW-0677">Repeat</keyword>
<dbReference type="SUPFAM" id="SSF51206">
    <property type="entry name" value="cAMP-binding domain-like"/>
    <property type="match status" value="1"/>
</dbReference>
<evidence type="ECO:0000313" key="7">
    <source>
        <dbReference type="Proteomes" id="UP000325182"/>
    </source>
</evidence>
<evidence type="ECO:0000259" key="4">
    <source>
        <dbReference type="PROSITE" id="PS50042"/>
    </source>
</evidence>
<name>A0A5D4M8N5_9BACI</name>
<feature type="domain" description="Cyclic nucleotide-binding" evidence="4">
    <location>
        <begin position="21"/>
        <end position="146"/>
    </location>
</feature>